<evidence type="ECO:0000313" key="2">
    <source>
        <dbReference type="EMBL" id="KHS43910.1"/>
    </source>
</evidence>
<keyword evidence="3" id="KW-1185">Reference proteome</keyword>
<accession>A0A0B8ZLC0</accession>
<evidence type="ECO:0000256" key="1">
    <source>
        <dbReference type="SAM" id="SignalP"/>
    </source>
</evidence>
<keyword evidence="2" id="KW-0378">Hydrolase</keyword>
<proteinExistence type="predicted"/>
<organism evidence="2 3">
    <name type="scientific">Novosphingobium subterraneum</name>
    <dbReference type="NCBI Taxonomy" id="48936"/>
    <lineage>
        <taxon>Bacteria</taxon>
        <taxon>Pseudomonadati</taxon>
        <taxon>Pseudomonadota</taxon>
        <taxon>Alphaproteobacteria</taxon>
        <taxon>Sphingomonadales</taxon>
        <taxon>Sphingomonadaceae</taxon>
        <taxon>Novosphingobium</taxon>
    </lineage>
</organism>
<protein>
    <submittedName>
        <fullName evidence="2">Alpha/beta hydrolase family protein</fullName>
    </submittedName>
</protein>
<dbReference type="PANTHER" id="PTHR33428">
    <property type="entry name" value="CHLOROPHYLLASE-2, CHLOROPLASTIC"/>
    <property type="match status" value="1"/>
</dbReference>
<feature type="chain" id="PRO_5002127110" evidence="1">
    <location>
        <begin position="23"/>
        <end position="307"/>
    </location>
</feature>
<comment type="caution">
    <text evidence="2">The sequence shown here is derived from an EMBL/GenBank/DDBJ whole genome shotgun (WGS) entry which is preliminary data.</text>
</comment>
<feature type="signal peptide" evidence="1">
    <location>
        <begin position="1"/>
        <end position="22"/>
    </location>
</feature>
<dbReference type="PANTHER" id="PTHR33428:SF14">
    <property type="entry name" value="CARBOXYLESTERASE TYPE B DOMAIN-CONTAINING PROTEIN"/>
    <property type="match status" value="1"/>
</dbReference>
<reference evidence="2 3" key="1">
    <citation type="submission" date="2014-10" db="EMBL/GenBank/DDBJ databases">
        <title>Draft genome sequence of Novosphingobium subterraneum DSM 12447.</title>
        <authorList>
            <person name="Gan H.M."/>
            <person name="Gan H.Y."/>
            <person name="Savka M.A."/>
        </authorList>
    </citation>
    <scope>NUCLEOTIDE SEQUENCE [LARGE SCALE GENOMIC DNA]</scope>
    <source>
        <strain evidence="2 3">DSM 12447</strain>
    </source>
</reference>
<dbReference type="EMBL" id="JRVC01000020">
    <property type="protein sequence ID" value="KHS43910.1"/>
    <property type="molecule type" value="Genomic_DNA"/>
</dbReference>
<name>A0A0B8ZLC0_9SPHN</name>
<dbReference type="AlphaFoldDB" id="A0A0B8ZLC0"/>
<evidence type="ECO:0000313" key="3">
    <source>
        <dbReference type="Proteomes" id="UP000031338"/>
    </source>
</evidence>
<dbReference type="Gene3D" id="3.40.50.1820">
    <property type="entry name" value="alpha/beta hydrolase"/>
    <property type="match status" value="1"/>
</dbReference>
<dbReference type="InterPro" id="IPR029058">
    <property type="entry name" value="AB_hydrolase_fold"/>
</dbReference>
<dbReference type="SUPFAM" id="SSF53474">
    <property type="entry name" value="alpha/beta-Hydrolases"/>
    <property type="match status" value="1"/>
</dbReference>
<dbReference type="PATRIC" id="fig|48936.3.peg.3560"/>
<dbReference type="RefSeq" id="WP_052242613.1">
    <property type="nucleotide sequence ID" value="NZ_JRVC01000020.1"/>
</dbReference>
<dbReference type="STRING" id="48936.NJ75_03530"/>
<dbReference type="GO" id="GO:0016787">
    <property type="term" value="F:hydrolase activity"/>
    <property type="evidence" value="ECO:0007669"/>
    <property type="project" value="UniProtKB-KW"/>
</dbReference>
<keyword evidence="1" id="KW-0732">Signal</keyword>
<gene>
    <name evidence="2" type="ORF">NJ75_03530</name>
</gene>
<dbReference type="Proteomes" id="UP000031338">
    <property type="component" value="Unassembled WGS sequence"/>
</dbReference>
<sequence>MKKMTSFLLGLALGIAPLTAEAQSARTIGMPAGSGGMPAIAQGRADAPGYTIYRPAKWPSKRLPLVLWGNGGCRDNGLSASHFLREIASHGYLVVANGTPREERPVLAALPPANGPRPIGAPPARATPDETQVSQLLGAIDWVRGSDLAPHADLSRIAVMGHSCGGLQALAAGADPRIGAVVAFNSGVYVRAGSGLSGVGITKDDLARLHTPVAYILGGPDDIAYPNGSDDVSRIAHVPVFFANSAIGHGGTFGLANGGDYGRIGAAWLDWQLKRKAKAGAMFTGPDCGLCKDKQWTVVRKQFPEKP</sequence>